<evidence type="ECO:0000256" key="1">
    <source>
        <dbReference type="ARBA" id="ARBA00004141"/>
    </source>
</evidence>
<keyword evidence="2" id="KW-0813">Transport</keyword>
<evidence type="ECO:0000313" key="8">
    <source>
        <dbReference type="EMBL" id="ALE03599.1"/>
    </source>
</evidence>
<evidence type="ECO:0000256" key="4">
    <source>
        <dbReference type="ARBA" id="ARBA00022989"/>
    </source>
</evidence>
<evidence type="ECO:0000256" key="2">
    <source>
        <dbReference type="ARBA" id="ARBA00022448"/>
    </source>
</evidence>
<accession>A0A0M4M3J4</accession>
<dbReference type="GO" id="GO:0022857">
    <property type="term" value="F:transmembrane transporter activity"/>
    <property type="evidence" value="ECO:0007669"/>
    <property type="project" value="InterPro"/>
</dbReference>
<sequence length="413" mass="45636">MKDQKVNPRFARHGLILVFIILLLDIIGIAIISPILPSYLSQLTGEDIAKASVRGGGLLAVYSVMQFLFAPFIGSLSDRYGRRPILLISIISFSIDNFICAIAWSYSVLFVGRLLSGISGASFAVCSAYLADISDEKTRTRNFGLIGMAFGLGFVLGSLIGGFLGQFGPRVPFYCAAGFSSINFIFAWVMLPETLSVQNRRRFEIKRANPVGALLQLRKYPTVFWILLVFFLYWLAESVWPSAWAFVAIERYNWSAFSIGISYSVFGIGQVVVIGLFLPYLSKHWSDWRISLVGFSFALMGMLGYTFATQGWMVYAVFSCTVFEYLVHAPMRSIASAQVPVNAQGELQGAMTSVTSLSAVIGPVFYTLLFEQFTHENTPFYFSGAPFAGSFCVLLLAILIFVLRVKPSIKVGS</sequence>
<dbReference type="AlphaFoldDB" id="A0A0M4M3J4"/>
<evidence type="ECO:0000259" key="7">
    <source>
        <dbReference type="PROSITE" id="PS50850"/>
    </source>
</evidence>
<feature type="transmembrane region" description="Helical" evidence="6">
    <location>
        <begin position="211"/>
        <end position="236"/>
    </location>
</feature>
<feature type="transmembrane region" description="Helical" evidence="6">
    <location>
        <begin position="110"/>
        <end position="131"/>
    </location>
</feature>
<evidence type="ECO:0000256" key="3">
    <source>
        <dbReference type="ARBA" id="ARBA00022692"/>
    </source>
</evidence>
<dbReference type="InterPro" id="IPR011701">
    <property type="entry name" value="MFS"/>
</dbReference>
<dbReference type="PANTHER" id="PTHR23504">
    <property type="entry name" value="MAJOR FACILITATOR SUPERFAMILY DOMAIN-CONTAINING PROTEIN 10"/>
    <property type="match status" value="1"/>
</dbReference>
<feature type="transmembrane region" description="Helical" evidence="6">
    <location>
        <begin position="380"/>
        <end position="403"/>
    </location>
</feature>
<dbReference type="PRINTS" id="PR01035">
    <property type="entry name" value="TCRTETA"/>
</dbReference>
<feature type="transmembrane region" description="Helical" evidence="6">
    <location>
        <begin position="143"/>
        <end position="165"/>
    </location>
</feature>
<dbReference type="InterPro" id="IPR001958">
    <property type="entry name" value="Tet-R_TetA/multi-R_MdtG-like"/>
</dbReference>
<organism evidence="8 9">
    <name type="scientific">Bartonella ancashensis</name>
    <dbReference type="NCBI Taxonomy" id="1318743"/>
    <lineage>
        <taxon>Bacteria</taxon>
        <taxon>Pseudomonadati</taxon>
        <taxon>Pseudomonadota</taxon>
        <taxon>Alphaproteobacteria</taxon>
        <taxon>Hyphomicrobiales</taxon>
        <taxon>Bartonellaceae</taxon>
        <taxon>Bartonella</taxon>
    </lineage>
</organism>
<reference evidence="8 9" key="1">
    <citation type="journal article" date="2015" name="Genome Announc.">
        <title>Complete Genome Sequence of Bartonella ancashensis Strain 20.00, Isolated from the Blood of a Patient with Verruga Peruana.</title>
        <authorList>
            <person name="Hang J."/>
            <person name="Mullins K.E."/>
            <person name="Clifford R.J."/>
            <person name="Onmus-Leone F."/>
            <person name="Yang Y."/>
            <person name="Jiang J."/>
            <person name="Leguia M."/>
            <person name="Kasper M.R."/>
            <person name="Maguina C."/>
            <person name="Lesho E.P."/>
            <person name="Jarman R.G."/>
            <person name="Richards A.L."/>
            <person name="Blazes D."/>
        </authorList>
    </citation>
    <scope>NUCLEOTIDE SEQUENCE [LARGE SCALE GENOMIC DNA]</scope>
    <source>
        <strain evidence="8 9">20.00</strain>
    </source>
</reference>
<dbReference type="InterPro" id="IPR020846">
    <property type="entry name" value="MFS_dom"/>
</dbReference>
<feature type="transmembrane region" description="Helical" evidence="6">
    <location>
        <begin position="85"/>
        <end position="104"/>
    </location>
</feature>
<dbReference type="Pfam" id="PF07690">
    <property type="entry name" value="MFS_1"/>
    <property type="match status" value="1"/>
</dbReference>
<feature type="transmembrane region" description="Helical" evidence="6">
    <location>
        <begin position="347"/>
        <end position="368"/>
    </location>
</feature>
<evidence type="ECO:0000256" key="5">
    <source>
        <dbReference type="ARBA" id="ARBA00023136"/>
    </source>
</evidence>
<gene>
    <name evidence="8" type="ORF">PU02_0785</name>
</gene>
<name>A0A0M4M3J4_9HYPH</name>
<evidence type="ECO:0000313" key="9">
    <source>
        <dbReference type="Proteomes" id="UP000057213"/>
    </source>
</evidence>
<feature type="transmembrane region" description="Helical" evidence="6">
    <location>
        <begin position="12"/>
        <end position="36"/>
    </location>
</feature>
<dbReference type="PATRIC" id="fig|1318743.3.peg.798"/>
<dbReference type="GO" id="GO:0016020">
    <property type="term" value="C:membrane"/>
    <property type="evidence" value="ECO:0007669"/>
    <property type="project" value="UniProtKB-SubCell"/>
</dbReference>
<keyword evidence="9" id="KW-1185">Reference proteome</keyword>
<dbReference type="SUPFAM" id="SSF103473">
    <property type="entry name" value="MFS general substrate transporter"/>
    <property type="match status" value="1"/>
</dbReference>
<dbReference type="Gene3D" id="1.20.1250.20">
    <property type="entry name" value="MFS general substrate transporter like domains"/>
    <property type="match status" value="1"/>
</dbReference>
<feature type="domain" description="Major facilitator superfamily (MFS) profile" evidence="7">
    <location>
        <begin position="14"/>
        <end position="410"/>
    </location>
</feature>
<keyword evidence="4 6" id="KW-1133">Transmembrane helix</keyword>
<dbReference type="Proteomes" id="UP000057213">
    <property type="component" value="Chromosome"/>
</dbReference>
<protein>
    <submittedName>
        <fullName evidence="8">Tetracycline efflux protein TetA</fullName>
    </submittedName>
</protein>
<evidence type="ECO:0000256" key="6">
    <source>
        <dbReference type="SAM" id="Phobius"/>
    </source>
</evidence>
<dbReference type="PROSITE" id="PS50850">
    <property type="entry name" value="MFS"/>
    <property type="match status" value="1"/>
</dbReference>
<feature type="transmembrane region" description="Helical" evidence="6">
    <location>
        <begin position="171"/>
        <end position="191"/>
    </location>
</feature>
<dbReference type="KEGG" id="banc:PU02_0785"/>
<dbReference type="InterPro" id="IPR036259">
    <property type="entry name" value="MFS_trans_sf"/>
</dbReference>
<dbReference type="EMBL" id="CP010401">
    <property type="protein sequence ID" value="ALE03599.1"/>
    <property type="molecule type" value="Genomic_DNA"/>
</dbReference>
<dbReference type="OrthoDB" id="9764259at2"/>
<feature type="transmembrane region" description="Helical" evidence="6">
    <location>
        <begin position="290"/>
        <end position="308"/>
    </location>
</feature>
<keyword evidence="3 6" id="KW-0812">Transmembrane</keyword>
<proteinExistence type="predicted"/>
<keyword evidence="5 6" id="KW-0472">Membrane</keyword>
<feature type="transmembrane region" description="Helical" evidence="6">
    <location>
        <begin position="256"/>
        <end position="278"/>
    </location>
</feature>
<dbReference type="RefSeq" id="WP_053944656.1">
    <property type="nucleotide sequence ID" value="NZ_CP010401.1"/>
</dbReference>
<comment type="subcellular location">
    <subcellularLocation>
        <location evidence="1">Membrane</location>
        <topology evidence="1">Multi-pass membrane protein</topology>
    </subcellularLocation>
</comment>
<feature type="transmembrane region" description="Helical" evidence="6">
    <location>
        <begin position="56"/>
        <end position="73"/>
    </location>
</feature>
<dbReference type="PANTHER" id="PTHR23504:SF15">
    <property type="entry name" value="MAJOR FACILITATOR SUPERFAMILY (MFS) PROFILE DOMAIN-CONTAINING PROTEIN"/>
    <property type="match status" value="1"/>
</dbReference>